<proteinExistence type="predicted"/>
<dbReference type="AlphaFoldDB" id="A0A9C6X0Y2"/>
<reference evidence="3" key="1">
    <citation type="submission" date="2025-08" db="UniProtKB">
        <authorList>
            <consortium name="RefSeq"/>
        </authorList>
    </citation>
    <scope>IDENTIFICATION</scope>
    <source>
        <tissue evidence="3">Whole organism</tissue>
    </source>
</reference>
<name>A0A9C6X0Y2_FRAOC</name>
<feature type="region of interest" description="Disordered" evidence="1">
    <location>
        <begin position="73"/>
        <end position="107"/>
    </location>
</feature>
<feature type="compositionally biased region" description="Polar residues" evidence="1">
    <location>
        <begin position="78"/>
        <end position="87"/>
    </location>
</feature>
<dbReference type="KEGG" id="foc:113201837"/>
<feature type="compositionally biased region" description="Basic and acidic residues" evidence="1">
    <location>
        <begin position="95"/>
        <end position="107"/>
    </location>
</feature>
<dbReference type="Proteomes" id="UP000504606">
    <property type="component" value="Unplaced"/>
</dbReference>
<gene>
    <name evidence="3" type="primary">LOC113201837</name>
</gene>
<evidence type="ECO:0000313" key="3">
    <source>
        <dbReference type="RefSeq" id="XP_052127128.1"/>
    </source>
</evidence>
<keyword evidence="2" id="KW-1185">Reference proteome</keyword>
<evidence type="ECO:0000256" key="1">
    <source>
        <dbReference type="SAM" id="MobiDB-lite"/>
    </source>
</evidence>
<evidence type="ECO:0000313" key="2">
    <source>
        <dbReference type="Proteomes" id="UP000504606"/>
    </source>
</evidence>
<dbReference type="GeneID" id="113201837"/>
<accession>A0A9C6X0Y2</accession>
<dbReference type="RefSeq" id="XP_052127128.1">
    <property type="nucleotide sequence ID" value="XM_052271168.1"/>
</dbReference>
<protein>
    <submittedName>
        <fullName evidence="3">Uncharacterized protein LOC113201837</fullName>
    </submittedName>
</protein>
<sequence>MINLYEYVAPAAKAPAKKDLVTKLSDLTKLLTDVPNEKLNSTSAKLDYLMPYTQSKINILSNKSDTTPLPTDVLQKGKASNSSTNVLTIPKPIPKGKENKERRTIVL</sequence>
<organism evidence="2 3">
    <name type="scientific">Frankliniella occidentalis</name>
    <name type="common">Western flower thrips</name>
    <name type="synonym">Euthrips occidentalis</name>
    <dbReference type="NCBI Taxonomy" id="133901"/>
    <lineage>
        <taxon>Eukaryota</taxon>
        <taxon>Metazoa</taxon>
        <taxon>Ecdysozoa</taxon>
        <taxon>Arthropoda</taxon>
        <taxon>Hexapoda</taxon>
        <taxon>Insecta</taxon>
        <taxon>Pterygota</taxon>
        <taxon>Neoptera</taxon>
        <taxon>Paraneoptera</taxon>
        <taxon>Thysanoptera</taxon>
        <taxon>Terebrantia</taxon>
        <taxon>Thripoidea</taxon>
        <taxon>Thripidae</taxon>
        <taxon>Frankliniella</taxon>
    </lineage>
</organism>